<protein>
    <submittedName>
        <fullName evidence="1">Uncharacterized protein</fullName>
    </submittedName>
</protein>
<accession>A0A8S5L992</accession>
<proteinExistence type="predicted"/>
<name>A0A8S5L992_9CAUD</name>
<organism evidence="1">
    <name type="scientific">Myoviridae sp. ctPuP5</name>
    <dbReference type="NCBI Taxonomy" id="2823543"/>
    <lineage>
        <taxon>Viruses</taxon>
        <taxon>Duplodnaviria</taxon>
        <taxon>Heunggongvirae</taxon>
        <taxon>Uroviricota</taxon>
        <taxon>Caudoviricetes</taxon>
    </lineage>
</organism>
<evidence type="ECO:0000313" key="1">
    <source>
        <dbReference type="EMBL" id="DAD66508.1"/>
    </source>
</evidence>
<dbReference type="EMBL" id="BK014662">
    <property type="protein sequence ID" value="DAD66508.1"/>
    <property type="molecule type" value="Genomic_DNA"/>
</dbReference>
<reference evidence="1" key="1">
    <citation type="journal article" date="2021" name="Proc. Natl. Acad. Sci. U.S.A.">
        <title>A Catalog of Tens of Thousands of Viruses from Human Metagenomes Reveals Hidden Associations with Chronic Diseases.</title>
        <authorList>
            <person name="Tisza M.J."/>
            <person name="Buck C.B."/>
        </authorList>
    </citation>
    <scope>NUCLEOTIDE SEQUENCE</scope>
    <source>
        <strain evidence="1">CtPuP5</strain>
    </source>
</reference>
<sequence length="132" mass="15425">MADSNLNLVRIFEDVLKSERAIVVTLPSTEQWEDYQKEMDAVKDYSQVMNFKVPFFPKGINKGDKCYIVHDGKVKGWMEVVGMEEKEFTCSTTGRKWMGKFIMRSGPFHPLEKEIPMKGFQGFRYFNLSEHL</sequence>